<comment type="caution">
    <text evidence="1">The sequence shown here is derived from an EMBL/GenBank/DDBJ whole genome shotgun (WGS) entry which is preliminary data.</text>
</comment>
<reference evidence="1" key="1">
    <citation type="submission" date="2021-10" db="EMBL/GenBank/DDBJ databases">
        <title>Melipona bicolor Genome sequencing and assembly.</title>
        <authorList>
            <person name="Araujo N.S."/>
            <person name="Arias M.C."/>
        </authorList>
    </citation>
    <scope>NUCLEOTIDE SEQUENCE</scope>
    <source>
        <strain evidence="1">USP_2M_L1-L4_2017</strain>
        <tissue evidence="1">Whole body</tissue>
    </source>
</reference>
<dbReference type="Gene3D" id="3.10.10.10">
    <property type="entry name" value="HIV Type 1 Reverse Transcriptase, subunit A, domain 1"/>
    <property type="match status" value="1"/>
</dbReference>
<dbReference type="InterPro" id="IPR043502">
    <property type="entry name" value="DNA/RNA_pol_sf"/>
</dbReference>
<keyword evidence="2" id="KW-1185">Reference proteome</keyword>
<dbReference type="SUPFAM" id="SSF56672">
    <property type="entry name" value="DNA/RNA polymerases"/>
    <property type="match status" value="1"/>
</dbReference>
<evidence type="ECO:0000313" key="1">
    <source>
        <dbReference type="EMBL" id="KAK1137392.1"/>
    </source>
</evidence>
<sequence>MGTMAYPAMLDRDFMLHPLIKITMGRFGRESGFGKPTECEFRKARKEYLELLITILNKLDVNPKFPDLARKIETLITEEYDADNDPDELKLKTDNSICFRARRLAFSEKEKLRKILEELQKNKIIRPSNSSFASPIVLVRKKIFVTSYCMFFKHHCKQCSVLSVCMYRVNDRGRSCCQEGRAVSENFKFQNSNLTFTNCACDGNHVVLAETRKYITQSPRPPKSNS</sequence>
<name>A0AA40GGQ4_9HYME</name>
<proteinExistence type="predicted"/>
<dbReference type="EMBL" id="JAHYIQ010000001">
    <property type="protein sequence ID" value="KAK1137392.1"/>
    <property type="molecule type" value="Genomic_DNA"/>
</dbReference>
<accession>A0AA40GGQ4</accession>
<evidence type="ECO:0000313" key="2">
    <source>
        <dbReference type="Proteomes" id="UP001177670"/>
    </source>
</evidence>
<dbReference type="GO" id="GO:0071897">
    <property type="term" value="P:DNA biosynthetic process"/>
    <property type="evidence" value="ECO:0007669"/>
    <property type="project" value="UniProtKB-ARBA"/>
</dbReference>
<gene>
    <name evidence="1" type="ORF">K0M31_001903</name>
</gene>
<dbReference type="Proteomes" id="UP001177670">
    <property type="component" value="Unassembled WGS sequence"/>
</dbReference>
<dbReference type="AlphaFoldDB" id="A0AA40GGQ4"/>
<organism evidence="1 2">
    <name type="scientific">Melipona bicolor</name>
    <dbReference type="NCBI Taxonomy" id="60889"/>
    <lineage>
        <taxon>Eukaryota</taxon>
        <taxon>Metazoa</taxon>
        <taxon>Ecdysozoa</taxon>
        <taxon>Arthropoda</taxon>
        <taxon>Hexapoda</taxon>
        <taxon>Insecta</taxon>
        <taxon>Pterygota</taxon>
        <taxon>Neoptera</taxon>
        <taxon>Endopterygota</taxon>
        <taxon>Hymenoptera</taxon>
        <taxon>Apocrita</taxon>
        <taxon>Aculeata</taxon>
        <taxon>Apoidea</taxon>
        <taxon>Anthophila</taxon>
        <taxon>Apidae</taxon>
        <taxon>Melipona</taxon>
    </lineage>
</organism>
<protein>
    <submittedName>
        <fullName evidence="1">Uncharacterized protein</fullName>
    </submittedName>
</protein>